<dbReference type="InterPro" id="IPR045175">
    <property type="entry name" value="M28_fam"/>
</dbReference>
<keyword evidence="20" id="KW-1185">Reference proteome</keyword>
<feature type="transmembrane region" description="Helical" evidence="15">
    <location>
        <begin position="546"/>
        <end position="572"/>
    </location>
</feature>
<comment type="cofactor">
    <cofactor evidence="1">
        <name>Zn(2+)</name>
        <dbReference type="ChEBI" id="CHEBI:29105"/>
    </cofactor>
</comment>
<dbReference type="InterPro" id="IPR053974">
    <property type="entry name" value="ERMP1_1-A_TM"/>
</dbReference>
<keyword evidence="13" id="KW-0325">Glycoprotein</keyword>
<evidence type="ECO:0000256" key="5">
    <source>
        <dbReference type="ARBA" id="ARBA00022692"/>
    </source>
</evidence>
<sequence>MRRRVDFVMDDDDETVALSGTKTTTRKSIHSVPVLVSFGLIAVLLGLYGLVYTIDNSLPKPLKLTDEQTHPDAFITERARHDLKLLTGIGPRIAGGYQNEVLTVDFLKREINFIMQRANKKQKIELDFQVATGSHYIRYSPHGKIVSYSNLQNVVVKLHGANNASQSVLINSHFDSVPTSPGGSDDGINVVVMLEILRKISREPQRPLNNLVFLFNGAEETGLQAAHGFITQHKWARECKVVLNLEAAGVGGKIILFQSGPSAPWLMKYYAEVPHPYGQAAGEEIFQSNLIPSDTDFRIFRDYGGLVGLDMAFFKNGYRYHTKYDDFEHIPLGSFQHVGDNTLSLVRSLGNAPEVAKPKANPGKVVYFDCLGFFMVSYSETVAYLINLTVVLFSFVIFALNIHSFKLGYTKQTLKYLTFTFAALIGGWIAAAIFVVITAVIIDKIGYSMSWYANPGLIFGLYVAPTIGFSSIVLLYIKHPNLSHNVKAQIQAHSVRIIWTVILLFGTTSGIRAMYALLIPVLFNTLGFAFIYIFKLQHTVRKWQVVYVVSLVVPTIFLMYTTLTTLSLFIPITGRIGPDKNADLIIGAMSLLFTIIITSPFVALATLVRHVKHLLSFLVVVFTLSFILIFTPLGFPYTGNPESPAPERHWILHTRRVVHDEQGVETKRDSGYFLLNMDRNSPHKVKNIVKDFSKARYLGDDCGKYLLCGLPLVHSKMIQIIEFSTWIPAGQPLLPEPTKLEVLSKAQIGPNILRYTISITGPDRMGLYFSPKFGVKVLNISLLEKMPEESAVWNNRDLYFIINIWGKEAAPLKFSFDVQVPKNVSGVTTEIAVSGIFPHEDKNRKMPHYVQFLNEFPDWADLTAWLGSYESWWI</sequence>
<evidence type="ECO:0000313" key="20">
    <source>
        <dbReference type="Proteomes" id="UP001168821"/>
    </source>
</evidence>
<name>A0AA38MB35_9CUCU</name>
<keyword evidence="8" id="KW-0256">Endoplasmic reticulum</keyword>
<dbReference type="GO" id="GO:0006508">
    <property type="term" value="P:proteolysis"/>
    <property type="evidence" value="ECO:0007669"/>
    <property type="project" value="UniProtKB-KW"/>
</dbReference>
<feature type="transmembrane region" description="Helical" evidence="15">
    <location>
        <begin position="414"/>
        <end position="442"/>
    </location>
</feature>
<evidence type="ECO:0000256" key="10">
    <source>
        <dbReference type="ARBA" id="ARBA00022989"/>
    </source>
</evidence>
<evidence type="ECO:0000256" key="2">
    <source>
        <dbReference type="ARBA" id="ARBA00004477"/>
    </source>
</evidence>
<keyword evidence="6" id="KW-0479">Metal-binding</keyword>
<dbReference type="CDD" id="cd03875">
    <property type="entry name" value="M28_Fxna_like"/>
    <property type="match status" value="1"/>
</dbReference>
<feature type="transmembrane region" description="Helical" evidence="15">
    <location>
        <begin position="489"/>
        <end position="507"/>
    </location>
</feature>
<dbReference type="GO" id="GO:0005789">
    <property type="term" value="C:endoplasmic reticulum membrane"/>
    <property type="evidence" value="ECO:0007669"/>
    <property type="project" value="UniProtKB-SubCell"/>
</dbReference>
<feature type="transmembrane region" description="Helical" evidence="15">
    <location>
        <begin position="382"/>
        <end position="402"/>
    </location>
</feature>
<accession>A0AA38MB35</accession>
<organism evidence="19 20">
    <name type="scientific">Zophobas morio</name>
    <dbReference type="NCBI Taxonomy" id="2755281"/>
    <lineage>
        <taxon>Eukaryota</taxon>
        <taxon>Metazoa</taxon>
        <taxon>Ecdysozoa</taxon>
        <taxon>Arthropoda</taxon>
        <taxon>Hexapoda</taxon>
        <taxon>Insecta</taxon>
        <taxon>Pterygota</taxon>
        <taxon>Neoptera</taxon>
        <taxon>Endopterygota</taxon>
        <taxon>Coleoptera</taxon>
        <taxon>Polyphaga</taxon>
        <taxon>Cucujiformia</taxon>
        <taxon>Tenebrionidae</taxon>
        <taxon>Zophobas</taxon>
    </lineage>
</organism>
<comment type="subcellular location">
    <subcellularLocation>
        <location evidence="2">Endoplasmic reticulum membrane</location>
        <topology evidence="2">Multi-pass membrane protein</topology>
    </subcellularLocation>
</comment>
<evidence type="ECO:0000256" key="11">
    <source>
        <dbReference type="ARBA" id="ARBA00023049"/>
    </source>
</evidence>
<dbReference type="AlphaFoldDB" id="A0AA38MB35"/>
<dbReference type="Proteomes" id="UP001168821">
    <property type="component" value="Unassembled WGS sequence"/>
</dbReference>
<comment type="similarity">
    <text evidence="3">Belongs to the peptidase M28 family.</text>
</comment>
<evidence type="ECO:0000256" key="3">
    <source>
        <dbReference type="ARBA" id="ARBA00010918"/>
    </source>
</evidence>
<keyword evidence="12 15" id="KW-0472">Membrane</keyword>
<keyword evidence="5 15" id="KW-0812">Transmembrane</keyword>
<dbReference type="FunFam" id="3.40.630.10:FF:000008">
    <property type="entry name" value="Endoplasmic reticulum metallopeptidase 1"/>
    <property type="match status" value="1"/>
</dbReference>
<dbReference type="EMBL" id="JALNTZ010000006">
    <property type="protein sequence ID" value="KAJ3649731.1"/>
    <property type="molecule type" value="Genomic_DNA"/>
</dbReference>
<dbReference type="GO" id="GO:0046872">
    <property type="term" value="F:metal ion binding"/>
    <property type="evidence" value="ECO:0007669"/>
    <property type="project" value="UniProtKB-KW"/>
</dbReference>
<evidence type="ECO:0000256" key="9">
    <source>
        <dbReference type="ARBA" id="ARBA00022833"/>
    </source>
</evidence>
<feature type="transmembrane region" description="Helical" evidence="15">
    <location>
        <begin position="457"/>
        <end position="477"/>
    </location>
</feature>
<dbReference type="PANTHER" id="PTHR12147:SF22">
    <property type="entry name" value="ENDOPLASMIC RETICULUM METALLOPEPTIDASE 1"/>
    <property type="match status" value="1"/>
</dbReference>
<dbReference type="Pfam" id="PF22249">
    <property type="entry name" value="ERMP1-TM"/>
    <property type="match status" value="1"/>
</dbReference>
<dbReference type="InterPro" id="IPR053973">
    <property type="entry name" value="ERMP1-like_C"/>
</dbReference>
<feature type="transmembrane region" description="Helical" evidence="15">
    <location>
        <begin position="584"/>
        <end position="607"/>
    </location>
</feature>
<feature type="transmembrane region" description="Helical" evidence="15">
    <location>
        <begin position="614"/>
        <end position="635"/>
    </location>
</feature>
<dbReference type="GO" id="GO:0008235">
    <property type="term" value="F:metalloexopeptidase activity"/>
    <property type="evidence" value="ECO:0007669"/>
    <property type="project" value="InterPro"/>
</dbReference>
<keyword evidence="11" id="KW-0482">Metalloprotease</keyword>
<dbReference type="Pfam" id="PF04389">
    <property type="entry name" value="Peptidase_M28"/>
    <property type="match status" value="1"/>
</dbReference>
<feature type="domain" description="Peptidase M28" evidence="16">
    <location>
        <begin position="153"/>
        <end position="345"/>
    </location>
</feature>
<evidence type="ECO:0000256" key="4">
    <source>
        <dbReference type="ARBA" id="ARBA00022670"/>
    </source>
</evidence>
<dbReference type="PANTHER" id="PTHR12147">
    <property type="entry name" value="METALLOPEPTIDASE M28 FAMILY MEMBER"/>
    <property type="match status" value="1"/>
</dbReference>
<proteinExistence type="inferred from homology"/>
<dbReference type="SUPFAM" id="SSF53187">
    <property type="entry name" value="Zn-dependent exopeptidases"/>
    <property type="match status" value="1"/>
</dbReference>
<protein>
    <recommendedName>
        <fullName evidence="14">FXNA-like protease</fullName>
    </recommendedName>
</protein>
<evidence type="ECO:0000256" key="8">
    <source>
        <dbReference type="ARBA" id="ARBA00022824"/>
    </source>
</evidence>
<evidence type="ECO:0000259" key="16">
    <source>
        <dbReference type="Pfam" id="PF04389"/>
    </source>
</evidence>
<dbReference type="Gene3D" id="3.40.630.10">
    <property type="entry name" value="Zn peptidases"/>
    <property type="match status" value="1"/>
</dbReference>
<keyword evidence="4" id="KW-0645">Protease</keyword>
<evidence type="ECO:0000256" key="7">
    <source>
        <dbReference type="ARBA" id="ARBA00022801"/>
    </source>
</evidence>
<dbReference type="InterPro" id="IPR048024">
    <property type="entry name" value="Fxna-like_M28_dom"/>
</dbReference>
<keyword evidence="10 15" id="KW-1133">Transmembrane helix</keyword>
<evidence type="ECO:0000259" key="18">
    <source>
        <dbReference type="Pfam" id="PF22249"/>
    </source>
</evidence>
<comment type="caution">
    <text evidence="19">The sequence shown here is derived from an EMBL/GenBank/DDBJ whole genome shotgun (WGS) entry which is preliminary data.</text>
</comment>
<feature type="transmembrane region" description="Helical" evidence="15">
    <location>
        <begin position="513"/>
        <end position="534"/>
    </location>
</feature>
<evidence type="ECO:0000256" key="13">
    <source>
        <dbReference type="ARBA" id="ARBA00023180"/>
    </source>
</evidence>
<keyword evidence="7" id="KW-0378">Hydrolase</keyword>
<evidence type="ECO:0000256" key="1">
    <source>
        <dbReference type="ARBA" id="ARBA00001947"/>
    </source>
</evidence>
<feature type="transmembrane region" description="Helical" evidence="15">
    <location>
        <begin position="32"/>
        <end position="54"/>
    </location>
</feature>
<evidence type="ECO:0000256" key="12">
    <source>
        <dbReference type="ARBA" id="ARBA00023136"/>
    </source>
</evidence>
<evidence type="ECO:0000313" key="19">
    <source>
        <dbReference type="EMBL" id="KAJ3649731.1"/>
    </source>
</evidence>
<keyword evidence="9" id="KW-0862">Zinc</keyword>
<gene>
    <name evidence="19" type="ORF">Zmor_021456</name>
</gene>
<feature type="domain" description="Endoplasmic reticulum metallopeptidase 1-like C-terminal" evidence="17">
    <location>
        <begin position="644"/>
        <end position="872"/>
    </location>
</feature>
<evidence type="ECO:0000256" key="15">
    <source>
        <dbReference type="SAM" id="Phobius"/>
    </source>
</evidence>
<evidence type="ECO:0000256" key="6">
    <source>
        <dbReference type="ARBA" id="ARBA00022723"/>
    </source>
</evidence>
<evidence type="ECO:0000259" key="17">
    <source>
        <dbReference type="Pfam" id="PF22248"/>
    </source>
</evidence>
<dbReference type="InterPro" id="IPR007484">
    <property type="entry name" value="Peptidase_M28"/>
</dbReference>
<dbReference type="Pfam" id="PF22248">
    <property type="entry name" value="ERMP1_C"/>
    <property type="match status" value="1"/>
</dbReference>
<feature type="domain" description="Endoplasmic reticulum metallopeptidase 1/1-A TM" evidence="18">
    <location>
        <begin position="415"/>
        <end position="629"/>
    </location>
</feature>
<reference evidence="19" key="1">
    <citation type="journal article" date="2023" name="G3 (Bethesda)">
        <title>Whole genome assemblies of Zophobas morio and Tenebrio molitor.</title>
        <authorList>
            <person name="Kaur S."/>
            <person name="Stinson S.A."/>
            <person name="diCenzo G.C."/>
        </authorList>
    </citation>
    <scope>NUCLEOTIDE SEQUENCE</scope>
    <source>
        <strain evidence="19">QUZm001</strain>
    </source>
</reference>
<evidence type="ECO:0000256" key="14">
    <source>
        <dbReference type="ARBA" id="ARBA00078796"/>
    </source>
</evidence>